<comment type="subcellular location">
    <subcellularLocation>
        <location evidence="1">Cell membrane</location>
        <topology evidence="1">Multi-pass membrane protein</topology>
    </subcellularLocation>
</comment>
<dbReference type="PANTHER" id="PTHR43124:SF4">
    <property type="entry name" value="SUGAR EFFLUX TRANSPORTER"/>
    <property type="match status" value="1"/>
</dbReference>
<dbReference type="SUPFAM" id="SSF103473">
    <property type="entry name" value="MFS general substrate transporter"/>
    <property type="match status" value="1"/>
</dbReference>
<feature type="transmembrane region" description="Helical" evidence="6">
    <location>
        <begin position="335"/>
        <end position="355"/>
    </location>
</feature>
<feature type="transmembrane region" description="Helical" evidence="6">
    <location>
        <begin position="211"/>
        <end position="233"/>
    </location>
</feature>
<dbReference type="AlphaFoldDB" id="A0A347WEM9"/>
<keyword evidence="2" id="KW-1003">Cell membrane</keyword>
<keyword evidence="9" id="KW-1185">Reference proteome</keyword>
<dbReference type="InterPro" id="IPR020846">
    <property type="entry name" value="MFS_dom"/>
</dbReference>
<dbReference type="Gene3D" id="1.20.1250.20">
    <property type="entry name" value="MFS general substrate transporter like domains"/>
    <property type="match status" value="1"/>
</dbReference>
<evidence type="ECO:0000256" key="1">
    <source>
        <dbReference type="ARBA" id="ARBA00004651"/>
    </source>
</evidence>
<feature type="transmembrane region" description="Helical" evidence="6">
    <location>
        <begin position="304"/>
        <end position="323"/>
    </location>
</feature>
<feature type="transmembrane region" description="Helical" evidence="6">
    <location>
        <begin position="276"/>
        <end position="298"/>
    </location>
</feature>
<proteinExistence type="predicted"/>
<feature type="transmembrane region" description="Helical" evidence="6">
    <location>
        <begin position="361"/>
        <end position="379"/>
    </location>
</feature>
<dbReference type="InterPro" id="IPR050189">
    <property type="entry name" value="MFS_Efflux_Transporters"/>
</dbReference>
<dbReference type="KEGG" id="ksc:CD178_02575"/>
<gene>
    <name evidence="8" type="primary">sotB_1</name>
    <name evidence="8" type="ORF">CD178_02575</name>
</gene>
<feature type="transmembrane region" description="Helical" evidence="6">
    <location>
        <begin position="55"/>
        <end position="74"/>
    </location>
</feature>
<evidence type="ECO:0000256" key="2">
    <source>
        <dbReference type="ARBA" id="ARBA00022475"/>
    </source>
</evidence>
<dbReference type="PROSITE" id="PS50850">
    <property type="entry name" value="MFS"/>
    <property type="match status" value="1"/>
</dbReference>
<evidence type="ECO:0000259" key="7">
    <source>
        <dbReference type="PROSITE" id="PS50850"/>
    </source>
</evidence>
<dbReference type="PANTHER" id="PTHR43124">
    <property type="entry name" value="PURINE EFFLUX PUMP PBUE"/>
    <property type="match status" value="1"/>
</dbReference>
<feature type="transmembrane region" description="Helical" evidence="6">
    <location>
        <begin position="107"/>
        <end position="129"/>
    </location>
</feature>
<dbReference type="CDD" id="cd17324">
    <property type="entry name" value="MFS_NepI_like"/>
    <property type="match status" value="1"/>
</dbReference>
<dbReference type="InterPro" id="IPR011701">
    <property type="entry name" value="MFS"/>
</dbReference>
<feature type="transmembrane region" description="Helical" evidence="6">
    <location>
        <begin position="81"/>
        <end position="101"/>
    </location>
</feature>
<dbReference type="Pfam" id="PF07690">
    <property type="entry name" value="MFS_1"/>
    <property type="match status" value="1"/>
</dbReference>
<dbReference type="EMBL" id="CP023036">
    <property type="protein sequence ID" value="AXY23322.1"/>
    <property type="molecule type" value="Genomic_DNA"/>
</dbReference>
<organism evidence="8 9">
    <name type="scientific">Komagataeibacter saccharivorans</name>
    <dbReference type="NCBI Taxonomy" id="265959"/>
    <lineage>
        <taxon>Bacteria</taxon>
        <taxon>Pseudomonadati</taxon>
        <taxon>Pseudomonadota</taxon>
        <taxon>Alphaproteobacteria</taxon>
        <taxon>Acetobacterales</taxon>
        <taxon>Acetobacteraceae</taxon>
        <taxon>Komagataeibacter</taxon>
    </lineage>
</organism>
<accession>A0A347WEM9</accession>
<evidence type="ECO:0000256" key="5">
    <source>
        <dbReference type="ARBA" id="ARBA00023136"/>
    </source>
</evidence>
<feature type="transmembrane region" description="Helical" evidence="6">
    <location>
        <begin position="141"/>
        <end position="162"/>
    </location>
</feature>
<dbReference type="GO" id="GO:0005886">
    <property type="term" value="C:plasma membrane"/>
    <property type="evidence" value="ECO:0007669"/>
    <property type="project" value="UniProtKB-SubCell"/>
</dbReference>
<evidence type="ECO:0000313" key="9">
    <source>
        <dbReference type="Proteomes" id="UP000264120"/>
    </source>
</evidence>
<evidence type="ECO:0000256" key="6">
    <source>
        <dbReference type="SAM" id="Phobius"/>
    </source>
</evidence>
<feature type="transmembrane region" description="Helical" evidence="6">
    <location>
        <begin position="12"/>
        <end position="35"/>
    </location>
</feature>
<feature type="transmembrane region" description="Helical" evidence="6">
    <location>
        <begin position="245"/>
        <end position="264"/>
    </location>
</feature>
<sequence>MCYLLHARQVSVIMLRIVLLSMGAFVWGVTELLPIGLLTDIAQGLQVSAGSVGQLVTGYAWMVALGAIPLTLLTSGVDRRVIMVGLLGLAGVVDIACAFVTNYALMAVLRVILALGHGIFWSIIAGVAVRLGPGLPVARVTAWAFSGVAVAIAGGIPLASAIGQWLGWRAAFGVFGVMAFMVMAGMMVLLPPLPAQRRHLDVMQLLRQPRLRYIAVLTALVEMAQFTAYTYIVPLLQAIPHSPETLLPLLLLVCGVAGVAGNWLGGNLPYSAGRTIGFAVVGLLASHAFLMLSGWFPAAVWADMAVWGIVTGVLNLSPQSYAIELAPDEREAACSFCVCGFNMGIGAGALCGGVALSTTGAYAVVGGSTVLALLALPVLRMGRRFAIPRQMGH</sequence>
<keyword evidence="3 6" id="KW-0812">Transmembrane</keyword>
<name>A0A347WEM9_9PROT</name>
<evidence type="ECO:0000313" key="8">
    <source>
        <dbReference type="EMBL" id="AXY23322.1"/>
    </source>
</evidence>
<evidence type="ECO:0000256" key="4">
    <source>
        <dbReference type="ARBA" id="ARBA00022989"/>
    </source>
</evidence>
<keyword evidence="4 6" id="KW-1133">Transmembrane helix</keyword>
<dbReference type="InterPro" id="IPR036259">
    <property type="entry name" value="MFS_trans_sf"/>
</dbReference>
<reference evidence="8 9" key="1">
    <citation type="submission" date="2017-08" db="EMBL/GenBank/DDBJ databases">
        <title>Complete genome sequence of Gluconacetobacter saccharivorans CV1 isolated from Fermented Vinegar.</title>
        <authorList>
            <person name="Kim S.-Y."/>
        </authorList>
    </citation>
    <scope>NUCLEOTIDE SEQUENCE [LARGE SCALE GENOMIC DNA]</scope>
    <source>
        <strain evidence="8 9">CV1</strain>
    </source>
</reference>
<keyword evidence="5 6" id="KW-0472">Membrane</keyword>
<dbReference type="GO" id="GO:0022857">
    <property type="term" value="F:transmembrane transporter activity"/>
    <property type="evidence" value="ECO:0007669"/>
    <property type="project" value="InterPro"/>
</dbReference>
<evidence type="ECO:0000256" key="3">
    <source>
        <dbReference type="ARBA" id="ARBA00022692"/>
    </source>
</evidence>
<feature type="transmembrane region" description="Helical" evidence="6">
    <location>
        <begin position="168"/>
        <end position="190"/>
    </location>
</feature>
<dbReference type="Proteomes" id="UP000264120">
    <property type="component" value="Chromosome"/>
</dbReference>
<protein>
    <submittedName>
        <fullName evidence="8">Sugar efflux transporter B</fullName>
    </submittedName>
</protein>
<feature type="domain" description="Major facilitator superfamily (MFS) profile" evidence="7">
    <location>
        <begin position="16"/>
        <end position="384"/>
    </location>
</feature>